<feature type="domain" description="Duffy-antigen binding" evidence="3">
    <location>
        <begin position="120"/>
        <end position="308"/>
    </location>
</feature>
<dbReference type="SUPFAM" id="SSF140924">
    <property type="entry name" value="Duffy binding domain-like"/>
    <property type="match status" value="3"/>
</dbReference>
<proteinExistence type="predicted"/>
<feature type="region of interest" description="Disordered" evidence="1">
    <location>
        <begin position="1042"/>
        <end position="1061"/>
    </location>
</feature>
<evidence type="ECO:0000259" key="5">
    <source>
        <dbReference type="Pfam" id="PF15447"/>
    </source>
</evidence>
<dbReference type="GO" id="GO:0016020">
    <property type="term" value="C:membrane"/>
    <property type="evidence" value="ECO:0007669"/>
    <property type="project" value="InterPro"/>
</dbReference>
<feature type="region of interest" description="Disordered" evidence="1">
    <location>
        <begin position="1248"/>
        <end position="1278"/>
    </location>
</feature>
<reference evidence="8 9" key="1">
    <citation type="submission" date="2013-02" db="EMBL/GenBank/DDBJ databases">
        <title>The Genome Sequence of Plasmodium falciparum UGT5.1.</title>
        <authorList>
            <consortium name="The Broad Institute Genome Sequencing Platform"/>
            <consortium name="The Broad Institute Genome Sequencing Center for Infectious Disease"/>
            <person name="Neafsey D."/>
            <person name="Cheeseman I."/>
            <person name="Volkman S."/>
            <person name="Adams J."/>
            <person name="Walker B."/>
            <person name="Young S.K."/>
            <person name="Zeng Q."/>
            <person name="Gargeya S."/>
            <person name="Fitzgerald M."/>
            <person name="Haas B."/>
            <person name="Abouelleil A."/>
            <person name="Alvarado L."/>
            <person name="Arachchi H.M."/>
            <person name="Berlin A.M."/>
            <person name="Chapman S.B."/>
            <person name="Dewar J."/>
            <person name="Goldberg J."/>
            <person name="Griggs A."/>
            <person name="Gujja S."/>
            <person name="Hansen M."/>
            <person name="Howarth C."/>
            <person name="Imamovic A."/>
            <person name="Larimer J."/>
            <person name="McCowan C."/>
            <person name="Murphy C."/>
            <person name="Neiman D."/>
            <person name="Pearson M."/>
            <person name="Priest M."/>
            <person name="Roberts A."/>
            <person name="Saif S."/>
            <person name="Shea T."/>
            <person name="Sisk P."/>
            <person name="Sykes S."/>
            <person name="Wortman J."/>
            <person name="Nusbaum C."/>
            <person name="Birren B."/>
        </authorList>
    </citation>
    <scope>NUCLEOTIDE SEQUENCE [LARGE SCALE GENOMIC DNA]</scope>
    <source>
        <strain evidence="8 9">UGT5.1</strain>
    </source>
</reference>
<feature type="compositionally biased region" description="Polar residues" evidence="1">
    <location>
        <begin position="1248"/>
        <end position="1264"/>
    </location>
</feature>
<dbReference type="Gene3D" id="1.20.1310.20">
    <property type="entry name" value="Duffy-antigen binding domain"/>
    <property type="match status" value="2"/>
</dbReference>
<dbReference type="FunFam" id="1.10.1900.40:FF:000008">
    <property type="entry name" value="Erythrocyte membrane protein 1 (PfEMP1)"/>
    <property type="match status" value="1"/>
</dbReference>
<dbReference type="Pfam" id="PF15447">
    <property type="entry name" value="NTS"/>
    <property type="match status" value="1"/>
</dbReference>
<feature type="compositionally biased region" description="Basic and acidic residues" evidence="1">
    <location>
        <begin position="12"/>
        <end position="21"/>
    </location>
</feature>
<dbReference type="FunFam" id="1.20.58.830:FF:000004">
    <property type="entry name" value="Erythrocyte membrane protein 1, PfEMP1"/>
    <property type="match status" value="1"/>
</dbReference>
<dbReference type="InterPro" id="IPR054595">
    <property type="entry name" value="DBL_C"/>
</dbReference>
<evidence type="ECO:0000256" key="1">
    <source>
        <dbReference type="SAM" id="MobiDB-lite"/>
    </source>
</evidence>
<gene>
    <name evidence="8" type="ORF">C923_05097</name>
</gene>
<dbReference type="Gene3D" id="1.10.1900.40">
    <property type="entry name" value="Acidic terminal segments, variant surface antigen of PfEMP1"/>
    <property type="match status" value="2"/>
</dbReference>
<dbReference type="InterPro" id="IPR044932">
    <property type="entry name" value="PfEMP1_ATS_sf"/>
</dbReference>
<dbReference type="InterPro" id="IPR029211">
    <property type="entry name" value="PfEMP1_ATS"/>
</dbReference>
<dbReference type="Pfam" id="PF15445">
    <property type="entry name" value="ATS"/>
    <property type="match status" value="1"/>
</dbReference>
<feature type="region of interest" description="Disordered" evidence="1">
    <location>
        <begin position="1"/>
        <end position="21"/>
    </location>
</feature>
<feature type="compositionally biased region" description="Acidic residues" evidence="1">
    <location>
        <begin position="751"/>
        <end position="764"/>
    </location>
</feature>
<dbReference type="InterPro" id="IPR042202">
    <property type="entry name" value="Duffy-ag-bd_sf"/>
</dbReference>
<dbReference type="InterPro" id="IPR004258">
    <property type="entry name" value="DBL"/>
</dbReference>
<evidence type="ECO:0000313" key="8">
    <source>
        <dbReference type="EMBL" id="EWC74231.1"/>
    </source>
</evidence>
<feature type="domain" description="Duffy-antigen binding" evidence="3">
    <location>
        <begin position="824"/>
        <end position="961"/>
    </location>
</feature>
<sequence>MVPPAQGSRQGGKKEDTPNYKDAQDAKHLLDMIGEKIQDIAHKAALNHINNLKGYLNNVKFSNGETVSSNETCKLDHTHDTTVSWGVVHPCDNRLANLFTEDSASQCSTSRISGNNSDSGSCAPYRKLQLCDYNLEKITDRNTTNTNNLLVDVLLAAKHEGDSLSKYMKENKGPITNSNICTILARSFADIGDIIRGKDLYIGNRKEKEKEKLQNNLKSIFQKIYGELKNTKAKVHYQGDDPDFFKLREDWWNANRQQVWKAMTCSAPDEGEYFRKTCSTGTPTNEKCRCVNLGDVPTYFDYVPQFLRWFEEWAEEFCRIKQLKLEKLEQECRGKNDSGEPRYCSRNGCDCEQTINKIGHLRYGNRCIKCLFGCNRYIDWIKNKQKEFEKQKKKCENEIYNRNQSQSSSISVNDMYYDHFYSELKEKYSSIDKFLNLLNQETKCKNIEKQDIESEIDFNKDSTTFSGSQYCKPCPPCGVEKDNYGNFEPRGENDPKCKDKNLYTHKEHVIPTDITILSSGDGNDDIKKKLDAFCAESNSNRNFSLYEEWKCYYEDDRNEACINEKPLDGNVKKQKSYNNFFYYWVAHMLKDSIHWRTKRLKSCISNGKQTKCKNGCNNDCECFKRWVQQKETEWGKIKEHFKKQNIAAETHCDPGVTLAAVLKLEFYKEKSEENSPEDTQNSLNAEEAEELKHLREIIESEENQGDEADGDGGTCGANGQKTLMDKLIDYEKDEADLCLQTHPEEEKCADKDDDDDDDDHEEEVYVNNPCATPSGSYPSLATKAAHQMHEKAKTQLRNRGGRKALRGDASQGHYNGNGNVKNLNAAETFLSLQYYNSNNVHDTELLDSVIIPPEFLRTMFYTFGDYRDICLGTDMPAKTPDGDLEQAKEKINIAFQKIGSKTTNGKKVLEREGWWKEYGPAIWEGMLCALSYNTKTKEMDKDVRTYLMDTIYKNKDIKDDLEEFASRPPFLRWFTEWGEDFCKQQKKEYKVLLAKCNNCDLDADGKTCNGKCVACKDQCKKYKKWIETWKKHYTSQNEKFQKDKENGMYETEPGSTEENSANNARDYLDKQLQNMICTNGSTYKNCEYTCMDKASSTNTDTMPESLDDEPKEVKEKCNCVPDECSGLSVTGSGIPDGSAFGGGLPPGKCKGLEGPQKKMEPSTSDYINDILKSTIPVGIALALTGKYRGKRYIYLEGDSGTDSGYTDHYSDITSSSESEYEELDINDIYVPGSPKYKTLIEVVLEPSGNKTTASGKNTPSDTQNDIPTSDTPPPITDDEWNTLKHDFISQYLQSEQPKDVPNDYTSGNSSTNTNITTTSRHNVDNNTNTTMSRHNVDQKPFIMFIQDRNLLNGEEYNYNVNMSTNSGNNNLYSGENNVYGGIDPTGDNRGLTSGKHDSYRGIDLINDSLSGDYDIYDEMLKRKENELFGTNHVKHTSTHSVAKPISDDPIHNQLELFHKWLDRHRDMCEKWNNKEELLDKLKEEWNKDNDIDNVQIDNKTLNTDVSIQIHMDDPKPINEFSNMDTILDDLDKPFNEPYYYDMYDDDIYYDVNDHDTSTVDTNAMDVPSKVQIEMDVNTKLVKEKYPIADVWDI</sequence>
<evidence type="ECO:0000313" key="9">
    <source>
        <dbReference type="Proteomes" id="UP000030697"/>
    </source>
</evidence>
<feature type="region of interest" description="Disordered" evidence="1">
    <location>
        <begin position="1296"/>
        <end position="1333"/>
    </location>
</feature>
<feature type="region of interest" description="Disordered" evidence="1">
    <location>
        <begin position="793"/>
        <end position="818"/>
    </location>
</feature>
<dbReference type="Pfam" id="PF03011">
    <property type="entry name" value="PFEMP"/>
    <property type="match status" value="1"/>
</dbReference>
<feature type="domain" description="Duffy-binding-like" evidence="2">
    <location>
        <begin position="580"/>
        <end position="745"/>
    </location>
</feature>
<feature type="domain" description="PfEMP1 CIDRalpha1" evidence="6">
    <location>
        <begin position="512"/>
        <end position="564"/>
    </location>
</feature>
<feature type="region of interest" description="Disordered" evidence="1">
    <location>
        <begin position="741"/>
        <end position="776"/>
    </location>
</feature>
<dbReference type="Pfam" id="PF21807">
    <property type="entry name" value="PfEMP1_CIDRalpha1_dom"/>
    <property type="match status" value="1"/>
</dbReference>
<dbReference type="InterPro" id="IPR008602">
    <property type="entry name" value="Duffy-antigen-binding"/>
</dbReference>
<feature type="compositionally biased region" description="Basic residues" evidence="1">
    <location>
        <begin position="794"/>
        <end position="804"/>
    </location>
</feature>
<feature type="domain" description="Duffy-binding-like" evidence="7">
    <location>
        <begin position="312"/>
        <end position="468"/>
    </location>
</feature>
<accession>W7JRP7</accession>
<dbReference type="Proteomes" id="UP000030697">
    <property type="component" value="Unassembled WGS sequence"/>
</dbReference>
<dbReference type="Gene3D" id="1.20.58.830">
    <property type="match status" value="3"/>
</dbReference>
<dbReference type="InterPro" id="IPR049158">
    <property type="entry name" value="PfEMP1_CIDRalpha1_dom"/>
</dbReference>
<dbReference type="GO" id="GO:0046789">
    <property type="term" value="F:host cell surface receptor binding"/>
    <property type="evidence" value="ECO:0007669"/>
    <property type="project" value="InterPro"/>
</dbReference>
<dbReference type="InterPro" id="IPR029210">
    <property type="entry name" value="PfEMP1_NTS"/>
</dbReference>
<feature type="domain" description="Plasmodium falciparum erythrocyte membrane protein 1 acidic terminal segment" evidence="4">
    <location>
        <begin position="1184"/>
        <end position="1593"/>
    </location>
</feature>
<evidence type="ECO:0000259" key="4">
    <source>
        <dbReference type="Pfam" id="PF15445"/>
    </source>
</evidence>
<feature type="domain" description="Plasmodium falciparum erythrocyte membrane protein-1 N-terminal segment" evidence="5">
    <location>
        <begin position="25"/>
        <end position="58"/>
    </location>
</feature>
<dbReference type="EMBL" id="KE124721">
    <property type="protein sequence ID" value="EWC74231.1"/>
    <property type="molecule type" value="Genomic_DNA"/>
</dbReference>
<evidence type="ECO:0008006" key="10">
    <source>
        <dbReference type="Google" id="ProtNLM"/>
    </source>
</evidence>
<evidence type="ECO:0000259" key="7">
    <source>
        <dbReference type="Pfam" id="PF22672"/>
    </source>
</evidence>
<feature type="compositionally biased region" description="Low complexity" evidence="1">
    <location>
        <begin position="1305"/>
        <end position="1319"/>
    </location>
</feature>
<dbReference type="Pfam" id="PF05424">
    <property type="entry name" value="Duffy_binding"/>
    <property type="match status" value="2"/>
</dbReference>
<dbReference type="Pfam" id="PF22672">
    <property type="entry name" value="DBL_C"/>
    <property type="match status" value="1"/>
</dbReference>
<protein>
    <recommendedName>
        <fullName evidence="10">Erythrocyte membrane protein 1</fullName>
    </recommendedName>
</protein>
<organism evidence="8 9">
    <name type="scientific">Plasmodium falciparum UGT5.1</name>
    <dbReference type="NCBI Taxonomy" id="1237627"/>
    <lineage>
        <taxon>Eukaryota</taxon>
        <taxon>Sar</taxon>
        <taxon>Alveolata</taxon>
        <taxon>Apicomplexa</taxon>
        <taxon>Aconoidasida</taxon>
        <taxon>Haemosporida</taxon>
        <taxon>Plasmodiidae</taxon>
        <taxon>Plasmodium</taxon>
        <taxon>Plasmodium (Laverania)</taxon>
    </lineage>
</organism>
<evidence type="ECO:0000259" key="6">
    <source>
        <dbReference type="Pfam" id="PF21807"/>
    </source>
</evidence>
<feature type="compositionally biased region" description="Polar residues" evidence="1">
    <location>
        <begin position="1324"/>
        <end position="1333"/>
    </location>
</feature>
<evidence type="ECO:0000259" key="2">
    <source>
        <dbReference type="Pfam" id="PF03011"/>
    </source>
</evidence>
<evidence type="ECO:0000259" key="3">
    <source>
        <dbReference type="Pfam" id="PF05424"/>
    </source>
</evidence>
<dbReference type="FunFam" id="1.10.1900.40:FF:000001">
    <property type="entry name" value="Erythrocyte membrane protein 1"/>
    <property type="match status" value="1"/>
</dbReference>
<name>W7JRP7_PLAFA</name>